<sequence length="246" mass="28274">MELIHESVGKKLYRDGDRLIKSFDESYSKAGILNEALNQARVEETGLNIPKVLGVTVVDGRWSLIWEYIEGETLESLMRMHPEKEDEYLDFFVDLQIRMSEERVPLLGHLRDKMHMKISSSAYPATVRYDLHMRLDGLPRHNKLCHGDFQPSNVVITPDGTPYIIDWSHATQGNGSADAARTYLIFKLQGKDELAEKYLKLFCTKTDTAIQYVQRILPIVAASQSVKGKPEEKEFLDKWVNVCDWQ</sequence>
<feature type="domain" description="Aminoglycoside phosphotransferase" evidence="1">
    <location>
        <begin position="16"/>
        <end position="203"/>
    </location>
</feature>
<accession>A0A9D2DY46</accession>
<name>A0A9D2DY46_9FIRM</name>
<dbReference type="Pfam" id="PF01636">
    <property type="entry name" value="APH"/>
    <property type="match status" value="1"/>
</dbReference>
<evidence type="ECO:0000313" key="3">
    <source>
        <dbReference type="Proteomes" id="UP000824044"/>
    </source>
</evidence>
<dbReference type="EMBL" id="DXBS01000121">
    <property type="protein sequence ID" value="HIZ25114.1"/>
    <property type="molecule type" value="Genomic_DNA"/>
</dbReference>
<dbReference type="SUPFAM" id="SSF56112">
    <property type="entry name" value="Protein kinase-like (PK-like)"/>
    <property type="match status" value="1"/>
</dbReference>
<dbReference type="Proteomes" id="UP000824044">
    <property type="component" value="Unassembled WGS sequence"/>
</dbReference>
<dbReference type="AlphaFoldDB" id="A0A9D2DY46"/>
<proteinExistence type="predicted"/>
<comment type="caution">
    <text evidence="2">The sequence shown here is derived from an EMBL/GenBank/DDBJ whole genome shotgun (WGS) entry which is preliminary data.</text>
</comment>
<gene>
    <name evidence="2" type="ORF">H9812_06570</name>
</gene>
<dbReference type="InterPro" id="IPR002575">
    <property type="entry name" value="Aminoglycoside_PTrfase"/>
</dbReference>
<evidence type="ECO:0000313" key="2">
    <source>
        <dbReference type="EMBL" id="HIZ25114.1"/>
    </source>
</evidence>
<dbReference type="InterPro" id="IPR011009">
    <property type="entry name" value="Kinase-like_dom_sf"/>
</dbReference>
<evidence type="ECO:0000259" key="1">
    <source>
        <dbReference type="Pfam" id="PF01636"/>
    </source>
</evidence>
<reference evidence="2" key="2">
    <citation type="submission" date="2021-04" db="EMBL/GenBank/DDBJ databases">
        <authorList>
            <person name="Gilroy R."/>
        </authorList>
    </citation>
    <scope>NUCLEOTIDE SEQUENCE</scope>
    <source>
        <strain evidence="2">CHK33-5263</strain>
    </source>
</reference>
<organism evidence="2 3">
    <name type="scientific">Candidatus Gallimonas intestinigallinarum</name>
    <dbReference type="NCBI Taxonomy" id="2838604"/>
    <lineage>
        <taxon>Bacteria</taxon>
        <taxon>Bacillati</taxon>
        <taxon>Bacillota</taxon>
        <taxon>Clostridia</taxon>
        <taxon>Candidatus Gallimonas</taxon>
    </lineage>
</organism>
<reference evidence="2" key="1">
    <citation type="journal article" date="2021" name="PeerJ">
        <title>Extensive microbial diversity within the chicken gut microbiome revealed by metagenomics and culture.</title>
        <authorList>
            <person name="Gilroy R."/>
            <person name="Ravi A."/>
            <person name="Getino M."/>
            <person name="Pursley I."/>
            <person name="Horton D.L."/>
            <person name="Alikhan N.F."/>
            <person name="Baker D."/>
            <person name="Gharbi K."/>
            <person name="Hall N."/>
            <person name="Watson M."/>
            <person name="Adriaenssens E.M."/>
            <person name="Foster-Nyarko E."/>
            <person name="Jarju S."/>
            <person name="Secka A."/>
            <person name="Antonio M."/>
            <person name="Oren A."/>
            <person name="Chaudhuri R.R."/>
            <person name="La Ragione R."/>
            <person name="Hildebrand F."/>
            <person name="Pallen M.J."/>
        </authorList>
    </citation>
    <scope>NUCLEOTIDE SEQUENCE</scope>
    <source>
        <strain evidence="2">CHK33-5263</strain>
    </source>
</reference>
<dbReference type="Gene3D" id="3.90.1200.10">
    <property type="match status" value="1"/>
</dbReference>
<protein>
    <submittedName>
        <fullName evidence="2">Phosphotransferase</fullName>
    </submittedName>
</protein>